<comment type="similarity">
    <text evidence="3">Belongs to the glycosyltransferase 7 family.</text>
</comment>
<feature type="compositionally biased region" description="Basic residues" evidence="11">
    <location>
        <begin position="203"/>
        <end position="214"/>
    </location>
</feature>
<dbReference type="AlphaFoldDB" id="A0A914WH45"/>
<dbReference type="SUPFAM" id="SSF53448">
    <property type="entry name" value="Nucleotide-diphospho-sugar transferases"/>
    <property type="match status" value="1"/>
</dbReference>
<keyword evidence="4" id="KW-0328">Glycosyltransferase</keyword>
<evidence type="ECO:0000256" key="9">
    <source>
        <dbReference type="ARBA" id="ARBA00023136"/>
    </source>
</evidence>
<dbReference type="PANTHER" id="PTHR19300">
    <property type="entry name" value="BETA-1,4-GALACTOSYLTRANSFERASE"/>
    <property type="match status" value="1"/>
</dbReference>
<feature type="domain" description="Galactosyltransferase N-terminal" evidence="13">
    <location>
        <begin position="37"/>
        <end position="120"/>
    </location>
</feature>
<reference evidence="15" key="1">
    <citation type="submission" date="2022-11" db="UniProtKB">
        <authorList>
            <consortium name="WormBaseParasite"/>
        </authorList>
    </citation>
    <scope>IDENTIFICATION</scope>
</reference>
<comment type="pathway">
    <text evidence="2">Protein modification; protein glycosylation.</text>
</comment>
<dbReference type="GO" id="GO:0046525">
    <property type="term" value="F:xylosylprotein 4-beta-galactosyltransferase activity"/>
    <property type="evidence" value="ECO:0007669"/>
    <property type="project" value="TreeGrafter"/>
</dbReference>
<feature type="domain" description="Galactosyltransferase C-terminal" evidence="12">
    <location>
        <begin position="129"/>
        <end position="207"/>
    </location>
</feature>
<feature type="region of interest" description="Disordered" evidence="11">
    <location>
        <begin position="199"/>
        <end position="229"/>
    </location>
</feature>
<organism evidence="14 15">
    <name type="scientific">Plectus sambesii</name>
    <dbReference type="NCBI Taxonomy" id="2011161"/>
    <lineage>
        <taxon>Eukaryota</taxon>
        <taxon>Metazoa</taxon>
        <taxon>Ecdysozoa</taxon>
        <taxon>Nematoda</taxon>
        <taxon>Chromadorea</taxon>
        <taxon>Plectida</taxon>
        <taxon>Plectina</taxon>
        <taxon>Plectoidea</taxon>
        <taxon>Plectidae</taxon>
        <taxon>Plectus</taxon>
    </lineage>
</organism>
<dbReference type="GO" id="GO:0030166">
    <property type="term" value="P:proteoglycan biosynthetic process"/>
    <property type="evidence" value="ECO:0007669"/>
    <property type="project" value="TreeGrafter"/>
</dbReference>
<comment type="subcellular location">
    <subcellularLocation>
        <location evidence="1">Membrane</location>
        <topology evidence="1">Single-pass type II membrane protein</topology>
    </subcellularLocation>
</comment>
<evidence type="ECO:0000256" key="11">
    <source>
        <dbReference type="SAM" id="MobiDB-lite"/>
    </source>
</evidence>
<keyword evidence="5" id="KW-0808">Transferase</keyword>
<keyword evidence="10" id="KW-0325">Glycoprotein</keyword>
<evidence type="ECO:0000256" key="2">
    <source>
        <dbReference type="ARBA" id="ARBA00004922"/>
    </source>
</evidence>
<evidence type="ECO:0000256" key="7">
    <source>
        <dbReference type="ARBA" id="ARBA00022968"/>
    </source>
</evidence>
<evidence type="ECO:0000256" key="6">
    <source>
        <dbReference type="ARBA" id="ARBA00022692"/>
    </source>
</evidence>
<keyword evidence="7" id="KW-0735">Signal-anchor</keyword>
<dbReference type="InterPro" id="IPR027791">
    <property type="entry name" value="Galactosyl_T_C"/>
</dbReference>
<dbReference type="GO" id="GO:0005794">
    <property type="term" value="C:Golgi apparatus"/>
    <property type="evidence" value="ECO:0007669"/>
    <property type="project" value="TreeGrafter"/>
</dbReference>
<evidence type="ECO:0000256" key="3">
    <source>
        <dbReference type="ARBA" id="ARBA00005735"/>
    </source>
</evidence>
<name>A0A914WH45_9BILA</name>
<proteinExistence type="inferred from homology"/>
<evidence type="ECO:0000256" key="5">
    <source>
        <dbReference type="ARBA" id="ARBA00022679"/>
    </source>
</evidence>
<dbReference type="GO" id="GO:0016020">
    <property type="term" value="C:membrane"/>
    <property type="evidence" value="ECO:0007669"/>
    <property type="project" value="UniProtKB-SubCell"/>
</dbReference>
<keyword evidence="9" id="KW-0472">Membrane</keyword>
<evidence type="ECO:0000256" key="4">
    <source>
        <dbReference type="ARBA" id="ARBA00022676"/>
    </source>
</evidence>
<evidence type="ECO:0000256" key="8">
    <source>
        <dbReference type="ARBA" id="ARBA00022989"/>
    </source>
</evidence>
<dbReference type="Proteomes" id="UP000887566">
    <property type="component" value="Unplaced"/>
</dbReference>
<evidence type="ECO:0000259" key="13">
    <source>
        <dbReference type="Pfam" id="PF13733"/>
    </source>
</evidence>
<evidence type="ECO:0000259" key="12">
    <source>
        <dbReference type="Pfam" id="PF02709"/>
    </source>
</evidence>
<evidence type="ECO:0000256" key="10">
    <source>
        <dbReference type="ARBA" id="ARBA00023180"/>
    </source>
</evidence>
<evidence type="ECO:0000256" key="1">
    <source>
        <dbReference type="ARBA" id="ARBA00004606"/>
    </source>
</evidence>
<dbReference type="InterPro" id="IPR003859">
    <property type="entry name" value="Galactosyl_T"/>
</dbReference>
<dbReference type="PRINTS" id="PR02050">
    <property type="entry name" value="B14GALTRFASE"/>
</dbReference>
<keyword evidence="14" id="KW-1185">Reference proteome</keyword>
<dbReference type="InterPro" id="IPR029044">
    <property type="entry name" value="Nucleotide-diphossugar_trans"/>
</dbReference>
<keyword evidence="6" id="KW-0812">Transmembrane</keyword>
<dbReference type="Gene3D" id="3.90.550.10">
    <property type="entry name" value="Spore Coat Polysaccharide Biosynthesis Protein SpsA, Chain A"/>
    <property type="match status" value="1"/>
</dbReference>
<dbReference type="PANTHER" id="PTHR19300:SF30">
    <property type="entry name" value="BETA-1,4-GALACTOSYLTRANSFERASE 7"/>
    <property type="match status" value="1"/>
</dbReference>
<evidence type="ECO:0000313" key="15">
    <source>
        <dbReference type="WBParaSite" id="PSAMB.scaffold3899size16486.g22855.t1"/>
    </source>
</evidence>
<dbReference type="Pfam" id="PF13733">
    <property type="entry name" value="Glyco_transf_7N"/>
    <property type="match status" value="1"/>
</dbReference>
<sequence>MVVVVLANLDLPSQEEANSRDVQQRRVDEAFDAKNADQHVLCVLVPYRDRLEELQVFAPHLKRFLDAQSVVHRLIVLNQSDQYRFNRASLINVGWFEARRVGCDYMCMHDVDLLPLNPQLDYGFPGDGPYHVASPEYHPRYNYTKFIGGILILTMTQYEQVDGMSNKYWGWGLEDDEFYLRLRDADLTAKLRRPTNLTTNRKNTFKHNHDKSVRKRDSARVGNQRELSRRRDRISGLKTVRYEVLARIPMTIDNAPLTMVNVKLECDLEWTPYCLFDAPQ</sequence>
<dbReference type="WBParaSite" id="PSAMB.scaffold3899size16486.g22855.t1">
    <property type="protein sequence ID" value="PSAMB.scaffold3899size16486.g22855.t1"/>
    <property type="gene ID" value="PSAMB.scaffold3899size16486.g22855"/>
</dbReference>
<evidence type="ECO:0000313" key="14">
    <source>
        <dbReference type="Proteomes" id="UP000887566"/>
    </source>
</evidence>
<dbReference type="GO" id="GO:0005975">
    <property type="term" value="P:carbohydrate metabolic process"/>
    <property type="evidence" value="ECO:0007669"/>
    <property type="project" value="InterPro"/>
</dbReference>
<accession>A0A914WH45</accession>
<protein>
    <submittedName>
        <fullName evidence="15">Beta-1,4-galactosyltransferase 7</fullName>
    </submittedName>
</protein>
<dbReference type="InterPro" id="IPR027995">
    <property type="entry name" value="Galactosyl_T_N"/>
</dbReference>
<keyword evidence="8" id="KW-1133">Transmembrane helix</keyword>
<dbReference type="Pfam" id="PF02709">
    <property type="entry name" value="Glyco_transf_7C"/>
    <property type="match status" value="1"/>
</dbReference>